<dbReference type="SMR" id="A0A2P0YPD9"/>
<evidence type="ECO:0000256" key="1">
    <source>
        <dbReference type="ARBA" id="ARBA00023015"/>
    </source>
</evidence>
<dbReference type="SUPFAM" id="SSF101941">
    <property type="entry name" value="NAC domain"/>
    <property type="match status" value="1"/>
</dbReference>
<evidence type="ECO:0000256" key="3">
    <source>
        <dbReference type="ARBA" id="ARBA00023163"/>
    </source>
</evidence>
<dbReference type="Gene3D" id="2.170.150.80">
    <property type="entry name" value="NAC domain"/>
    <property type="match status" value="1"/>
</dbReference>
<dbReference type="ExpressionAtlas" id="A0A2P0YPD9">
    <property type="expression patterns" value="baseline"/>
</dbReference>
<sequence length="214" mass="24407">MVVDPVLKGFDLNIAAVDESSPLEGIGLGLYATEFIHKYLRFNPTDQELMEWLEAKVRDGGARSEPLIDKFIPTIEVEYGYPHPQQLPGVTMDGTIKHFFCRPRAFESGRRKHRKIKAERNDRTAWHKTGKSMALKANGRLTGWKNILVLYTNTRKTNWVMHEYRLSDVEDEEGGELVLCKIFYQTGEPKRRSVLRTQENKCPTCGCGCGGMDV</sequence>
<dbReference type="EMBL" id="KY461041">
    <property type="protein sequence ID" value="AVG22599.1"/>
    <property type="molecule type" value="mRNA"/>
</dbReference>
<keyword evidence="1" id="KW-0805">Transcription regulation</keyword>
<dbReference type="GO" id="GO:0003700">
    <property type="term" value="F:DNA-binding transcription factor activity"/>
    <property type="evidence" value="ECO:0007669"/>
    <property type="project" value="InterPro"/>
</dbReference>
<protein>
    <submittedName>
        <fullName evidence="6">NAC domain-containing protein 062_2B</fullName>
    </submittedName>
</protein>
<proteinExistence type="evidence at transcript level"/>
<keyword evidence="2" id="KW-0238">DNA-binding</keyword>
<evidence type="ECO:0000256" key="2">
    <source>
        <dbReference type="ARBA" id="ARBA00023125"/>
    </source>
</evidence>
<dbReference type="Pfam" id="PF02365">
    <property type="entry name" value="NAM"/>
    <property type="match status" value="1"/>
</dbReference>
<evidence type="ECO:0000256" key="4">
    <source>
        <dbReference type="ARBA" id="ARBA00023242"/>
    </source>
</evidence>
<dbReference type="AlphaFoldDB" id="A0A2P0YPD9"/>
<dbReference type="InterPro" id="IPR044799">
    <property type="entry name" value="SOG1-like"/>
</dbReference>
<gene>
    <name evidence="6" type="primary">NAC062_2B</name>
</gene>
<dbReference type="PANTHER" id="PTHR31079:SF31">
    <property type="entry name" value="NAC DOMAIN-CONTAINING PROTEIN 75"/>
    <property type="match status" value="1"/>
</dbReference>
<dbReference type="InterPro" id="IPR003441">
    <property type="entry name" value="NAC-dom"/>
</dbReference>
<keyword evidence="4" id="KW-0539">Nucleus</keyword>
<dbReference type="PROSITE" id="PS51005">
    <property type="entry name" value="NAC"/>
    <property type="match status" value="1"/>
</dbReference>
<keyword evidence="3" id="KW-0804">Transcription</keyword>
<evidence type="ECO:0000259" key="5">
    <source>
        <dbReference type="PROSITE" id="PS51005"/>
    </source>
</evidence>
<name>A0A2P0YPD9_WHEAT</name>
<dbReference type="PANTHER" id="PTHR31079">
    <property type="entry name" value="NAC DOMAIN-CONTAINING PROTEIN 73"/>
    <property type="match status" value="1"/>
</dbReference>
<feature type="domain" description="NAC" evidence="5">
    <location>
        <begin position="36"/>
        <end position="185"/>
    </location>
</feature>
<evidence type="ECO:0000313" key="6">
    <source>
        <dbReference type="EMBL" id="AVG22599.1"/>
    </source>
</evidence>
<dbReference type="InterPro" id="IPR036093">
    <property type="entry name" value="NAC_dom_sf"/>
</dbReference>
<reference evidence="6" key="1">
    <citation type="submission" date="2017-01" db="EMBL/GenBank/DDBJ databases">
        <title>Scale cloning and expression analysis of NAC in wheat (Triticum aestivum L.) under Stripe Rust and Powdery Mildew fungus stress based on RNA-seq Genome-widely.</title>
        <authorList>
            <person name="Lv S."/>
            <person name="Zhang H."/>
        </authorList>
    </citation>
    <scope>NUCLEOTIDE SEQUENCE</scope>
    <source>
        <tissue evidence="6">Leaves</tissue>
    </source>
</reference>
<dbReference type="GO" id="GO:0003677">
    <property type="term" value="F:DNA binding"/>
    <property type="evidence" value="ECO:0007669"/>
    <property type="project" value="UniProtKB-KW"/>
</dbReference>
<organism evidence="6">
    <name type="scientific">Triticum aestivum</name>
    <name type="common">Wheat</name>
    <dbReference type="NCBI Taxonomy" id="4565"/>
    <lineage>
        <taxon>Eukaryota</taxon>
        <taxon>Viridiplantae</taxon>
        <taxon>Streptophyta</taxon>
        <taxon>Embryophyta</taxon>
        <taxon>Tracheophyta</taxon>
        <taxon>Spermatophyta</taxon>
        <taxon>Magnoliopsida</taxon>
        <taxon>Liliopsida</taxon>
        <taxon>Poales</taxon>
        <taxon>Poaceae</taxon>
        <taxon>BOP clade</taxon>
        <taxon>Pooideae</taxon>
        <taxon>Triticodae</taxon>
        <taxon>Triticeae</taxon>
        <taxon>Triticinae</taxon>
        <taxon>Triticum</taxon>
    </lineage>
</organism>
<accession>A0A2P0YPD9</accession>